<evidence type="ECO:0000256" key="4">
    <source>
        <dbReference type="ARBA" id="ARBA00022771"/>
    </source>
</evidence>
<organism evidence="9 10">
    <name type="scientific">Setaria viridis</name>
    <name type="common">Green bristlegrass</name>
    <name type="synonym">Setaria italica subsp. viridis</name>
    <dbReference type="NCBI Taxonomy" id="4556"/>
    <lineage>
        <taxon>Eukaryota</taxon>
        <taxon>Viridiplantae</taxon>
        <taxon>Streptophyta</taxon>
        <taxon>Embryophyta</taxon>
        <taxon>Tracheophyta</taxon>
        <taxon>Spermatophyta</taxon>
        <taxon>Magnoliopsida</taxon>
        <taxon>Liliopsida</taxon>
        <taxon>Poales</taxon>
        <taxon>Poaceae</taxon>
        <taxon>PACMAD clade</taxon>
        <taxon>Panicoideae</taxon>
        <taxon>Panicodae</taxon>
        <taxon>Paniceae</taxon>
        <taxon>Cenchrinae</taxon>
        <taxon>Setaria</taxon>
    </lineage>
</organism>
<dbReference type="AlphaFoldDB" id="A0A4V6DBN8"/>
<evidence type="ECO:0000256" key="6">
    <source>
        <dbReference type="ARBA" id="ARBA00024209"/>
    </source>
</evidence>
<evidence type="ECO:0000313" key="9">
    <source>
        <dbReference type="EMBL" id="TKW21746.1"/>
    </source>
</evidence>
<dbReference type="OMA" id="AAGWTEC"/>
<dbReference type="InterPro" id="IPR001841">
    <property type="entry name" value="Znf_RING"/>
</dbReference>
<dbReference type="InterPro" id="IPR013083">
    <property type="entry name" value="Znf_RING/FYVE/PHD"/>
</dbReference>
<dbReference type="GO" id="GO:0061630">
    <property type="term" value="F:ubiquitin protein ligase activity"/>
    <property type="evidence" value="ECO:0007669"/>
    <property type="project" value="UniProtKB-EC"/>
</dbReference>
<dbReference type="SUPFAM" id="SSF57850">
    <property type="entry name" value="RING/U-box"/>
    <property type="match status" value="1"/>
</dbReference>
<dbReference type="Gramene" id="TKW21746">
    <property type="protein sequence ID" value="TKW21746"/>
    <property type="gene ID" value="SEVIR_4G141600v2"/>
</dbReference>
<evidence type="ECO:0000256" key="5">
    <source>
        <dbReference type="ARBA" id="ARBA00022833"/>
    </source>
</evidence>
<dbReference type="InterPro" id="IPR053238">
    <property type="entry name" value="RING-H2_zinc_finger"/>
</dbReference>
<proteinExistence type="inferred from homology"/>
<keyword evidence="4 7" id="KW-0863">Zinc-finger</keyword>
<dbReference type="PANTHER" id="PTHR14155">
    <property type="entry name" value="RING FINGER DOMAIN-CONTAINING"/>
    <property type="match status" value="1"/>
</dbReference>
<sequence>MQLAVSPDSLLFFCSVTASAAAAFALISLYRHLARRRAGPSADGGLALAASSAAAAGGGEGDESEELLPLSAAAASLPAFMYSRLVRHSGKGAAGWTECAVCLGAIQVGAMVKLLPACGHVYHRDCIDLWLSSRSTCPLCRCRVGGDAAAPGQEPSRQLAQPSSA</sequence>
<dbReference type="EC" id="2.3.2.27" evidence="2"/>
<dbReference type="Pfam" id="PF13639">
    <property type="entry name" value="zf-RING_2"/>
    <property type="match status" value="1"/>
</dbReference>
<keyword evidence="3" id="KW-0479">Metal-binding</keyword>
<dbReference type="Gene3D" id="3.30.40.10">
    <property type="entry name" value="Zinc/RING finger domain, C3HC4 (zinc finger)"/>
    <property type="match status" value="1"/>
</dbReference>
<dbReference type="SMART" id="SM00184">
    <property type="entry name" value="RING"/>
    <property type="match status" value="1"/>
</dbReference>
<evidence type="ECO:0000256" key="3">
    <source>
        <dbReference type="ARBA" id="ARBA00022723"/>
    </source>
</evidence>
<accession>A0A4V6DBN8</accession>
<comment type="catalytic activity">
    <reaction evidence="1">
        <text>S-ubiquitinyl-[E2 ubiquitin-conjugating enzyme]-L-cysteine + [acceptor protein]-L-lysine = [E2 ubiquitin-conjugating enzyme]-L-cysteine + N(6)-ubiquitinyl-[acceptor protein]-L-lysine.</text>
        <dbReference type="EC" id="2.3.2.27"/>
    </reaction>
</comment>
<dbReference type="FunFam" id="3.30.40.10:FF:000984">
    <property type="entry name" value="Putative RING zinc finger domain superfamily protein"/>
    <property type="match status" value="1"/>
</dbReference>
<protein>
    <recommendedName>
        <fullName evidence="2">RING-type E3 ubiquitin transferase</fullName>
        <ecNumber evidence="2">2.3.2.27</ecNumber>
    </recommendedName>
</protein>
<evidence type="ECO:0000313" key="10">
    <source>
        <dbReference type="Proteomes" id="UP000298652"/>
    </source>
</evidence>
<reference evidence="9" key="1">
    <citation type="submission" date="2019-03" db="EMBL/GenBank/DDBJ databases">
        <title>WGS assembly of Setaria viridis.</title>
        <authorList>
            <person name="Huang P."/>
            <person name="Jenkins J."/>
            <person name="Grimwood J."/>
            <person name="Barry K."/>
            <person name="Healey A."/>
            <person name="Mamidi S."/>
            <person name="Sreedasyam A."/>
            <person name="Shu S."/>
            <person name="Feldman M."/>
            <person name="Wu J."/>
            <person name="Yu Y."/>
            <person name="Chen C."/>
            <person name="Johnson J."/>
            <person name="Rokhsar D."/>
            <person name="Baxter I."/>
            <person name="Schmutz J."/>
            <person name="Brutnell T."/>
            <person name="Kellogg E."/>
        </authorList>
    </citation>
    <scope>NUCLEOTIDE SEQUENCE [LARGE SCALE GENOMIC DNA]</scope>
</reference>
<evidence type="ECO:0000256" key="2">
    <source>
        <dbReference type="ARBA" id="ARBA00012483"/>
    </source>
</evidence>
<dbReference type="PROSITE" id="PS50089">
    <property type="entry name" value="ZF_RING_2"/>
    <property type="match status" value="1"/>
</dbReference>
<name>A0A4V6DBN8_SETVI</name>
<feature type="domain" description="RING-type" evidence="8">
    <location>
        <begin position="99"/>
        <end position="141"/>
    </location>
</feature>
<evidence type="ECO:0000256" key="7">
    <source>
        <dbReference type="PROSITE-ProRule" id="PRU00175"/>
    </source>
</evidence>
<dbReference type="GO" id="GO:0008270">
    <property type="term" value="F:zinc ion binding"/>
    <property type="evidence" value="ECO:0007669"/>
    <property type="project" value="UniProtKB-KW"/>
</dbReference>
<dbReference type="EMBL" id="CM016555">
    <property type="protein sequence ID" value="TKW21746.1"/>
    <property type="molecule type" value="Genomic_DNA"/>
</dbReference>
<gene>
    <name evidence="9" type="ORF">SEVIR_4G141600v2</name>
</gene>
<keyword evidence="10" id="KW-1185">Reference proteome</keyword>
<evidence type="ECO:0000256" key="1">
    <source>
        <dbReference type="ARBA" id="ARBA00000900"/>
    </source>
</evidence>
<keyword evidence="5" id="KW-0862">Zinc</keyword>
<dbReference type="PANTHER" id="PTHR14155:SF522">
    <property type="entry name" value="OS06G0537600 PROTEIN"/>
    <property type="match status" value="1"/>
</dbReference>
<dbReference type="Proteomes" id="UP000298652">
    <property type="component" value="Chromosome 4"/>
</dbReference>
<evidence type="ECO:0000259" key="8">
    <source>
        <dbReference type="PROSITE" id="PS50089"/>
    </source>
</evidence>
<comment type="similarity">
    <text evidence="6">Belongs to the RING-type zinc finger family. ATL subfamily.</text>
</comment>